<dbReference type="PANTHER" id="PTHR34936">
    <property type="entry name" value="EXPRESSED PROTEIN"/>
    <property type="match status" value="1"/>
</dbReference>
<organism evidence="2 3">
    <name type="scientific">Rhynchospora tenuis</name>
    <dbReference type="NCBI Taxonomy" id="198213"/>
    <lineage>
        <taxon>Eukaryota</taxon>
        <taxon>Viridiplantae</taxon>
        <taxon>Streptophyta</taxon>
        <taxon>Embryophyta</taxon>
        <taxon>Tracheophyta</taxon>
        <taxon>Spermatophyta</taxon>
        <taxon>Magnoliopsida</taxon>
        <taxon>Liliopsida</taxon>
        <taxon>Poales</taxon>
        <taxon>Cyperaceae</taxon>
        <taxon>Cyperoideae</taxon>
        <taxon>Rhynchosporeae</taxon>
        <taxon>Rhynchospora</taxon>
    </lineage>
</organism>
<proteinExistence type="predicted"/>
<dbReference type="Proteomes" id="UP001210211">
    <property type="component" value="Unassembled WGS sequence"/>
</dbReference>
<evidence type="ECO:0000313" key="3">
    <source>
        <dbReference type="Proteomes" id="UP001210211"/>
    </source>
</evidence>
<protein>
    <submittedName>
        <fullName evidence="2">Uncharacterized protein</fullName>
    </submittedName>
</protein>
<evidence type="ECO:0000256" key="1">
    <source>
        <dbReference type="SAM" id="Phobius"/>
    </source>
</evidence>
<feature type="transmembrane region" description="Helical" evidence="1">
    <location>
        <begin position="61"/>
        <end position="81"/>
    </location>
</feature>
<sequence length="123" mass="14976">MKEKEIEKKREIKRERRELITRAKIVELLSERHIRSQHTPVLLAWFSPNPHLSTRKDVSVALFYSLLFCFLLISSLLTFRYRFFKTSALLLFFEIFLPVSLKICRHRKLKRKRERRFLLPISM</sequence>
<keyword evidence="1" id="KW-0812">Transmembrane</keyword>
<feature type="transmembrane region" description="Helical" evidence="1">
    <location>
        <begin position="87"/>
        <end position="104"/>
    </location>
</feature>
<evidence type="ECO:0000313" key="2">
    <source>
        <dbReference type="EMBL" id="KAJ3703498.1"/>
    </source>
</evidence>
<dbReference type="AlphaFoldDB" id="A0AAD6EWC1"/>
<name>A0AAD6EWC1_9POAL</name>
<keyword evidence="3" id="KW-1185">Reference proteome</keyword>
<comment type="caution">
    <text evidence="2">The sequence shown here is derived from an EMBL/GenBank/DDBJ whole genome shotgun (WGS) entry which is preliminary data.</text>
</comment>
<reference evidence="2 3" key="1">
    <citation type="journal article" date="2022" name="Cell">
        <title>Repeat-based holocentromeres influence genome architecture and karyotype evolution.</title>
        <authorList>
            <person name="Hofstatter P.G."/>
            <person name="Thangavel G."/>
            <person name="Lux T."/>
            <person name="Neumann P."/>
            <person name="Vondrak T."/>
            <person name="Novak P."/>
            <person name="Zhang M."/>
            <person name="Costa L."/>
            <person name="Castellani M."/>
            <person name="Scott A."/>
            <person name="Toegelov H."/>
            <person name="Fuchs J."/>
            <person name="Mata-Sucre Y."/>
            <person name="Dias Y."/>
            <person name="Vanzela A.L.L."/>
            <person name="Huettel B."/>
            <person name="Almeida C.C.S."/>
            <person name="Simkova H."/>
            <person name="Souza G."/>
            <person name="Pedrosa-Harand A."/>
            <person name="Macas J."/>
            <person name="Mayer K.F.X."/>
            <person name="Houben A."/>
            <person name="Marques A."/>
        </authorList>
    </citation>
    <scope>NUCLEOTIDE SEQUENCE [LARGE SCALE GENOMIC DNA]</scope>
    <source>
        <strain evidence="2">RhyTen1mFocal</strain>
    </source>
</reference>
<keyword evidence="1" id="KW-1133">Transmembrane helix</keyword>
<accession>A0AAD6EWC1</accession>
<keyword evidence="1" id="KW-0472">Membrane</keyword>
<dbReference type="EMBL" id="JAMRDG010000001">
    <property type="protein sequence ID" value="KAJ3703498.1"/>
    <property type="molecule type" value="Genomic_DNA"/>
</dbReference>
<dbReference type="PANTHER" id="PTHR34936:SF2">
    <property type="entry name" value="EXPRESSED PROTEIN"/>
    <property type="match status" value="1"/>
</dbReference>
<gene>
    <name evidence="2" type="ORF">LUZ61_007203</name>
</gene>